<feature type="compositionally biased region" description="Basic and acidic residues" evidence="5">
    <location>
        <begin position="320"/>
        <end position="336"/>
    </location>
</feature>
<gene>
    <name evidence="8" type="ORF">WG66_19150</name>
</gene>
<accession>A0A0W0EW39</accession>
<feature type="compositionally biased region" description="Low complexity" evidence="5">
    <location>
        <begin position="152"/>
        <end position="214"/>
    </location>
</feature>
<reference evidence="8 9" key="1">
    <citation type="submission" date="2015-12" db="EMBL/GenBank/DDBJ databases">
        <title>Draft genome sequence of Moniliophthora roreri, the causal agent of frosty pod rot of cacao.</title>
        <authorList>
            <person name="Aime M.C."/>
            <person name="Diaz-Valderrama J.R."/>
            <person name="Kijpornyongpan T."/>
            <person name="Phillips-Mora W."/>
        </authorList>
    </citation>
    <scope>NUCLEOTIDE SEQUENCE [LARGE SCALE GENOMIC DNA]</scope>
    <source>
        <strain evidence="8 9">MCA 2952</strain>
    </source>
</reference>
<name>A0A0W0EW39_MONRR</name>
<feature type="region of interest" description="Disordered" evidence="5">
    <location>
        <begin position="292"/>
        <end position="365"/>
    </location>
</feature>
<keyword evidence="4 6" id="KW-0472">Membrane</keyword>
<dbReference type="GO" id="GO:0016020">
    <property type="term" value="C:membrane"/>
    <property type="evidence" value="ECO:0007669"/>
    <property type="project" value="UniProtKB-SubCell"/>
</dbReference>
<sequence>MFPVIIHIAVSLVLVKAFKIDEVNPSTISPTNPTLLIKWTGADGDNLRDLPIRLLLVSSEQPSDSTQWVEGYPLIDETTSPNFRVAFAAIPSQGQFLLQAVREEDHWEALRIPPVSIAVTDTPGPITPIMSSLVTPLSASLASPSNTDLTLSSITAPSTSESTPSSTQITPTHSISIPTHFISSTPSTNTFATTPSTTSSTATSPTASAPSNSPQSGPKTMAGIIVGSTLGGLAAILFVGVSFLIYCRRRTKRRPTYEELILSPYPETHKTTPSAQRKIHNREEVGDIVRQQSSTHLEEHDARIPGPLNLQPEGGSQDELPDHQGRLRVLYHDDSGWRPSRRRSNSHGGANGSILEMPPQYDAAL</sequence>
<evidence type="ECO:0000313" key="9">
    <source>
        <dbReference type="Proteomes" id="UP000054988"/>
    </source>
</evidence>
<keyword evidence="7" id="KW-0732">Signal</keyword>
<evidence type="ECO:0000256" key="5">
    <source>
        <dbReference type="SAM" id="MobiDB-lite"/>
    </source>
</evidence>
<dbReference type="AlphaFoldDB" id="A0A0W0EW39"/>
<evidence type="ECO:0000256" key="2">
    <source>
        <dbReference type="ARBA" id="ARBA00022692"/>
    </source>
</evidence>
<feature type="chain" id="PRO_5006901186" evidence="7">
    <location>
        <begin position="18"/>
        <end position="365"/>
    </location>
</feature>
<comment type="subcellular location">
    <subcellularLocation>
        <location evidence="1">Membrane</location>
        <topology evidence="1">Single-pass membrane protein</topology>
    </subcellularLocation>
</comment>
<evidence type="ECO:0000313" key="8">
    <source>
        <dbReference type="EMBL" id="KTB28273.1"/>
    </source>
</evidence>
<comment type="caution">
    <text evidence="8">The sequence shown here is derived from an EMBL/GenBank/DDBJ whole genome shotgun (WGS) entry which is preliminary data.</text>
</comment>
<feature type="transmembrane region" description="Helical" evidence="6">
    <location>
        <begin position="221"/>
        <end position="246"/>
    </location>
</feature>
<dbReference type="EMBL" id="LATX01002490">
    <property type="protein sequence ID" value="KTB28273.1"/>
    <property type="molecule type" value="Genomic_DNA"/>
</dbReference>
<evidence type="ECO:0000256" key="7">
    <source>
        <dbReference type="SAM" id="SignalP"/>
    </source>
</evidence>
<evidence type="ECO:0000256" key="1">
    <source>
        <dbReference type="ARBA" id="ARBA00004167"/>
    </source>
</evidence>
<organism evidence="8 9">
    <name type="scientific">Moniliophthora roreri</name>
    <name type="common">Frosty pod rot fungus</name>
    <name type="synonym">Monilia roreri</name>
    <dbReference type="NCBI Taxonomy" id="221103"/>
    <lineage>
        <taxon>Eukaryota</taxon>
        <taxon>Fungi</taxon>
        <taxon>Dikarya</taxon>
        <taxon>Basidiomycota</taxon>
        <taxon>Agaricomycotina</taxon>
        <taxon>Agaricomycetes</taxon>
        <taxon>Agaricomycetidae</taxon>
        <taxon>Agaricales</taxon>
        <taxon>Marasmiineae</taxon>
        <taxon>Marasmiaceae</taxon>
        <taxon>Moniliophthora</taxon>
    </lineage>
</organism>
<protein>
    <submittedName>
        <fullName evidence="8">Uncharacterized protein</fullName>
    </submittedName>
</protein>
<feature type="region of interest" description="Disordered" evidence="5">
    <location>
        <begin position="152"/>
        <end position="218"/>
    </location>
</feature>
<evidence type="ECO:0000256" key="4">
    <source>
        <dbReference type="ARBA" id="ARBA00023136"/>
    </source>
</evidence>
<proteinExistence type="predicted"/>
<dbReference type="PANTHER" id="PTHR15549">
    <property type="entry name" value="PAIRED IMMUNOGLOBULIN-LIKE TYPE 2 RECEPTOR"/>
    <property type="match status" value="1"/>
</dbReference>
<dbReference type="GO" id="GO:0071944">
    <property type="term" value="C:cell periphery"/>
    <property type="evidence" value="ECO:0007669"/>
    <property type="project" value="UniProtKB-ARBA"/>
</dbReference>
<keyword evidence="3 6" id="KW-1133">Transmembrane helix</keyword>
<dbReference type="InterPro" id="IPR051694">
    <property type="entry name" value="Immunoregulatory_rcpt-like"/>
</dbReference>
<dbReference type="Proteomes" id="UP000054988">
    <property type="component" value="Unassembled WGS sequence"/>
</dbReference>
<feature type="signal peptide" evidence="7">
    <location>
        <begin position="1"/>
        <end position="17"/>
    </location>
</feature>
<evidence type="ECO:0000256" key="3">
    <source>
        <dbReference type="ARBA" id="ARBA00022989"/>
    </source>
</evidence>
<dbReference type="CDD" id="cd12087">
    <property type="entry name" value="TM_EGFR-like"/>
    <property type="match status" value="1"/>
</dbReference>
<keyword evidence="2 6" id="KW-0812">Transmembrane</keyword>
<evidence type="ECO:0000256" key="6">
    <source>
        <dbReference type="SAM" id="Phobius"/>
    </source>
</evidence>